<dbReference type="GO" id="GO:0046872">
    <property type="term" value="F:metal ion binding"/>
    <property type="evidence" value="ECO:0007669"/>
    <property type="project" value="UniProtKB-KW"/>
</dbReference>
<evidence type="ECO:0000256" key="3">
    <source>
        <dbReference type="ARBA" id="ARBA00022833"/>
    </source>
</evidence>
<comment type="similarity">
    <text evidence="4">Belongs to the metallo-dependent hydrolases superfamily. MTA/SAH deaminase family.</text>
</comment>
<feature type="binding site" evidence="4">
    <location>
        <position position="213"/>
    </location>
    <ligand>
        <name>Zn(2+)</name>
        <dbReference type="ChEBI" id="CHEBI:29105"/>
    </ligand>
</feature>
<evidence type="ECO:0000256" key="1">
    <source>
        <dbReference type="ARBA" id="ARBA00022723"/>
    </source>
</evidence>
<organism evidence="6 7">
    <name type="scientific">Thermoproteota archaeon</name>
    <dbReference type="NCBI Taxonomy" id="2056631"/>
    <lineage>
        <taxon>Archaea</taxon>
        <taxon>Thermoproteota</taxon>
    </lineage>
</organism>
<proteinExistence type="inferred from homology"/>
<dbReference type="GO" id="GO:0090614">
    <property type="term" value="F:5'-methylthioadenosine deaminase activity"/>
    <property type="evidence" value="ECO:0007669"/>
    <property type="project" value="UniProtKB-UniRule"/>
</dbReference>
<dbReference type="InterPro" id="IPR011059">
    <property type="entry name" value="Metal-dep_hydrolase_composite"/>
</dbReference>
<dbReference type="Proteomes" id="UP000281962">
    <property type="component" value="Unassembled WGS sequence"/>
</dbReference>
<dbReference type="AlphaFoldDB" id="A0A497EUF7"/>
<gene>
    <name evidence="4" type="primary">mtaD</name>
    <name evidence="6" type="ORF">DRJ21_01200</name>
</gene>
<feature type="binding site" evidence="4">
    <location>
        <position position="186"/>
    </location>
    <ligand>
        <name>substrate</name>
    </ligand>
</feature>
<comment type="function">
    <text evidence="4">Catalyzes the deamination of 5-methylthioadenosine and S-adenosyl-L-homocysteine into 5-methylthioinosine and S-inosyl-L-homocysteine, respectively. Is also able to deaminate adenosine.</text>
</comment>
<comment type="caution">
    <text evidence="4">Lacks conserved residue(s) required for the propagation of feature annotation.</text>
</comment>
<dbReference type="Gene3D" id="2.30.40.10">
    <property type="entry name" value="Urease, subunit C, domain 1"/>
    <property type="match status" value="1"/>
</dbReference>
<dbReference type="InterPro" id="IPR023512">
    <property type="entry name" value="Deaminase_MtaD/DadD"/>
</dbReference>
<evidence type="ECO:0000259" key="5">
    <source>
        <dbReference type="Pfam" id="PF01979"/>
    </source>
</evidence>
<protein>
    <recommendedName>
        <fullName evidence="4">5-methylthioadenosine/S-adenosylhomocysteine deaminase</fullName>
        <shortName evidence="4">MTA/SAH deaminase</shortName>
        <ecNumber evidence="4">3.5.4.28</ecNumber>
        <ecNumber evidence="4">3.5.4.31</ecNumber>
    </recommendedName>
</protein>
<feature type="domain" description="Amidohydrolase-related" evidence="5">
    <location>
        <begin position="59"/>
        <end position="409"/>
    </location>
</feature>
<evidence type="ECO:0000313" key="6">
    <source>
        <dbReference type="EMBL" id="RLE50905.1"/>
    </source>
</evidence>
<dbReference type="EC" id="3.5.4.31" evidence="4"/>
<name>A0A497EUF7_9CREN</name>
<feature type="binding site" evidence="4">
    <location>
        <position position="68"/>
    </location>
    <ligand>
        <name>Zn(2+)</name>
        <dbReference type="ChEBI" id="CHEBI:29105"/>
    </ligand>
</feature>
<dbReference type="InterPro" id="IPR032466">
    <property type="entry name" value="Metal_Hydrolase"/>
</dbReference>
<dbReference type="EMBL" id="QMQY01000037">
    <property type="protein sequence ID" value="RLE50905.1"/>
    <property type="molecule type" value="Genomic_DNA"/>
</dbReference>
<comment type="cofactor">
    <cofactor evidence="4">
        <name>Zn(2+)</name>
        <dbReference type="ChEBI" id="CHEBI:29105"/>
    </cofactor>
    <text evidence="4">Binds 1 zinc ion per subunit.</text>
</comment>
<accession>A0A497EUF7</accession>
<evidence type="ECO:0000256" key="2">
    <source>
        <dbReference type="ARBA" id="ARBA00022801"/>
    </source>
</evidence>
<reference evidence="6 7" key="1">
    <citation type="submission" date="2018-06" db="EMBL/GenBank/DDBJ databases">
        <title>Extensive metabolic versatility and redundancy in microbially diverse, dynamic hydrothermal sediments.</title>
        <authorList>
            <person name="Dombrowski N."/>
            <person name="Teske A."/>
            <person name="Baker B.J."/>
        </authorList>
    </citation>
    <scope>NUCLEOTIDE SEQUENCE [LARGE SCALE GENOMIC DNA]</scope>
    <source>
        <strain evidence="6">B30_G17</strain>
    </source>
</reference>
<dbReference type="Pfam" id="PF01979">
    <property type="entry name" value="Amidohydro_1"/>
    <property type="match status" value="1"/>
</dbReference>
<feature type="binding site" evidence="4">
    <location>
        <position position="95"/>
    </location>
    <ligand>
        <name>substrate</name>
    </ligand>
</feature>
<evidence type="ECO:0000256" key="4">
    <source>
        <dbReference type="HAMAP-Rule" id="MF_01281"/>
    </source>
</evidence>
<keyword evidence="2 4" id="KW-0378">Hydrolase</keyword>
<dbReference type="SUPFAM" id="SSF51338">
    <property type="entry name" value="Composite domain of metallo-dependent hydrolases"/>
    <property type="match status" value="1"/>
</dbReference>
<dbReference type="Gene3D" id="3.20.20.140">
    <property type="entry name" value="Metal-dependent hydrolases"/>
    <property type="match status" value="1"/>
</dbReference>
<dbReference type="GO" id="GO:0050270">
    <property type="term" value="F:S-adenosylhomocysteine deaminase activity"/>
    <property type="evidence" value="ECO:0007669"/>
    <property type="project" value="UniProtKB-UniRule"/>
</dbReference>
<dbReference type="HAMAP" id="MF_01281">
    <property type="entry name" value="MTA_SAH_deamin"/>
    <property type="match status" value="1"/>
</dbReference>
<dbReference type="PANTHER" id="PTHR43794">
    <property type="entry name" value="AMINOHYDROLASE SSNA-RELATED"/>
    <property type="match status" value="1"/>
</dbReference>
<sequence length="436" mass="48949">MNKTSILIDKCKWIITQDDERTVLKNKSIYIEDGIITEISDKINVEAEYVINGENKLCMPGLINLHTHSPMSLFRGYADDMPLMKWLKEKIWPLEQKLTPKLCYLGALLSCLEMIRTGTTFFVDMYWFPIEIAKAIDRTGLKALITIGVLDNFDSSLRDQAINQINKFLSEIKAFSPKIIGGIGTHAPYTCSPELLLKCKEIAENEKIPIQIHIAETRREQAEFEKKYGKREVEYLSDLGFLSNNILAVHCVWLSKNEIKKMSEYNVKVVHCPISNMKLAVGGVMPLIELLEANVTVGLGTDGPASNNCLDMFQTMKFCALIHKHHRWDPSIVNSQLVLDLATINGAKALRLPNVSGRISVNEPADLVLINLNSANLQPIHSSNTIISHLIYSTSGFNVSDVIIDGKLVLKNGSFMNISLSEVLDEINYELSKLLE</sequence>
<dbReference type="InterPro" id="IPR050287">
    <property type="entry name" value="MTA/SAH_deaminase"/>
</dbReference>
<comment type="caution">
    <text evidence="6">The sequence shown here is derived from an EMBL/GenBank/DDBJ whole genome shotgun (WGS) entry which is preliminary data.</text>
</comment>
<comment type="catalytic activity">
    <reaction evidence="4">
        <text>S-adenosyl-L-homocysteine + H2O + H(+) = S-inosyl-L-homocysteine + NH4(+)</text>
        <dbReference type="Rhea" id="RHEA:20716"/>
        <dbReference type="ChEBI" id="CHEBI:15377"/>
        <dbReference type="ChEBI" id="CHEBI:15378"/>
        <dbReference type="ChEBI" id="CHEBI:28938"/>
        <dbReference type="ChEBI" id="CHEBI:57856"/>
        <dbReference type="ChEBI" id="CHEBI:57985"/>
        <dbReference type="EC" id="3.5.4.28"/>
    </reaction>
</comment>
<evidence type="ECO:0000313" key="7">
    <source>
        <dbReference type="Proteomes" id="UP000281962"/>
    </source>
</evidence>
<feature type="binding site" evidence="4">
    <location>
        <position position="66"/>
    </location>
    <ligand>
        <name>Zn(2+)</name>
        <dbReference type="ChEBI" id="CHEBI:29105"/>
    </ligand>
</feature>
<feature type="binding site" evidence="4">
    <location>
        <position position="302"/>
    </location>
    <ligand>
        <name>Zn(2+)</name>
        <dbReference type="ChEBI" id="CHEBI:29105"/>
    </ligand>
</feature>
<dbReference type="InterPro" id="IPR006680">
    <property type="entry name" value="Amidohydro-rel"/>
</dbReference>
<dbReference type="FunFam" id="3.20.20.140:FF:000014">
    <property type="entry name" value="5-methylthioadenosine/S-adenosylhomocysteine deaminase"/>
    <property type="match status" value="1"/>
</dbReference>
<keyword evidence="1 4" id="KW-0479">Metal-binding</keyword>
<dbReference type="CDD" id="cd01298">
    <property type="entry name" value="ATZ_TRZ_like"/>
    <property type="match status" value="1"/>
</dbReference>
<dbReference type="EC" id="3.5.4.28" evidence="4"/>
<comment type="catalytic activity">
    <reaction evidence="4">
        <text>S-methyl-5'-thioadenosine + H2O + H(+) = S-methyl-5'-thioinosine + NH4(+)</text>
        <dbReference type="Rhea" id="RHEA:25025"/>
        <dbReference type="ChEBI" id="CHEBI:15377"/>
        <dbReference type="ChEBI" id="CHEBI:15378"/>
        <dbReference type="ChEBI" id="CHEBI:17509"/>
        <dbReference type="ChEBI" id="CHEBI:28938"/>
        <dbReference type="ChEBI" id="CHEBI:48595"/>
        <dbReference type="EC" id="3.5.4.31"/>
    </reaction>
</comment>
<keyword evidence="3 4" id="KW-0862">Zinc</keyword>
<feature type="binding site" evidence="4">
    <location>
        <position position="216"/>
    </location>
    <ligand>
        <name>substrate</name>
    </ligand>
</feature>
<feature type="binding site" evidence="4">
    <location>
        <position position="302"/>
    </location>
    <ligand>
        <name>substrate</name>
    </ligand>
</feature>
<dbReference type="SUPFAM" id="SSF51556">
    <property type="entry name" value="Metallo-dependent hydrolases"/>
    <property type="match status" value="1"/>
</dbReference>
<dbReference type="PANTHER" id="PTHR43794:SF11">
    <property type="entry name" value="AMIDOHYDROLASE-RELATED DOMAIN-CONTAINING PROTEIN"/>
    <property type="match status" value="1"/>
</dbReference>